<dbReference type="EMBL" id="KF177345">
    <property type="protein sequence ID" value="AGU16566.1"/>
    <property type="molecule type" value="Genomic_DNA"/>
</dbReference>
<feature type="transmembrane region" description="Helical" evidence="1">
    <location>
        <begin position="75"/>
        <end position="97"/>
    </location>
</feature>
<keyword evidence="2" id="KW-0496">Mitochondrion</keyword>
<evidence type="ECO:0000256" key="1">
    <source>
        <dbReference type="SAM" id="Phobius"/>
    </source>
</evidence>
<accession>V9P4X4</accession>
<gene>
    <name evidence="2" type="primary">orf144a</name>
    <name evidence="2" type="ORF">Salmi_Mp033</name>
</gene>
<proteinExistence type="predicted"/>
<dbReference type="RefSeq" id="YP_008992299.1">
    <property type="nucleotide sequence ID" value="NC_023209.1"/>
</dbReference>
<keyword evidence="1" id="KW-0812">Transmembrane</keyword>
<dbReference type="AlphaFoldDB" id="V9P4X4"/>
<organism evidence="2">
    <name type="scientific">Salvia miltiorrhiza</name>
    <name type="common">Chinese sage</name>
    <dbReference type="NCBI Taxonomy" id="226208"/>
    <lineage>
        <taxon>Eukaryota</taxon>
        <taxon>Viridiplantae</taxon>
        <taxon>Streptophyta</taxon>
        <taxon>Embryophyta</taxon>
        <taxon>Tracheophyta</taxon>
        <taxon>Spermatophyta</taxon>
        <taxon>Magnoliopsida</taxon>
        <taxon>eudicotyledons</taxon>
        <taxon>Gunneridae</taxon>
        <taxon>Pentapetalae</taxon>
        <taxon>asterids</taxon>
        <taxon>lamiids</taxon>
        <taxon>Lamiales</taxon>
        <taxon>Lamiaceae</taxon>
        <taxon>Nepetoideae</taxon>
        <taxon>Mentheae</taxon>
        <taxon>Salviinae</taxon>
        <taxon>Salvia</taxon>
        <taxon>Salvia incertae sedis</taxon>
    </lineage>
</organism>
<sequence length="144" mass="16338">MDILRLLLPLLPFIFIGPGLVDRYNLPSFLLFQLPMVDYRAFFLLFLRVNYFLTMIGFLLLALKDVFRLPLLVKGRVLLCPTVEAIMVLTLGSWSYSFFPPMVVVRPTVNLKGISSLPILLIGRIAASLPDQRTFATDSLIEAY</sequence>
<reference evidence="2" key="1">
    <citation type="submission" date="2013-05" db="EMBL/GenBank/DDBJ databases">
        <title>The Mitochondrial Genome of the medicinal plant Salvia miltiorrhiza.</title>
        <authorList>
            <person name="Qian J."/>
        </authorList>
    </citation>
    <scope>NUCLEOTIDE SEQUENCE</scope>
</reference>
<dbReference type="GeneID" id="18126299"/>
<evidence type="ECO:0000313" key="2">
    <source>
        <dbReference type="EMBL" id="AGU16566.1"/>
    </source>
</evidence>
<keyword evidence="1" id="KW-0472">Membrane</keyword>
<keyword evidence="1" id="KW-1133">Transmembrane helix</keyword>
<dbReference type="KEGG" id="smil:18126299"/>
<geneLocation type="mitochondrion" evidence="2"/>
<feature type="transmembrane region" description="Helical" evidence="1">
    <location>
        <begin position="39"/>
        <end position="63"/>
    </location>
</feature>
<protein>
    <submittedName>
        <fullName evidence="2">Uncharacterized protein</fullName>
    </submittedName>
</protein>
<name>V9P4X4_SALMI</name>